<keyword evidence="4 7" id="KW-0808">Transferase</keyword>
<name>A0A6P1GA75_9RICK</name>
<evidence type="ECO:0000256" key="7">
    <source>
        <dbReference type="HAMAP-Rule" id="MF_00607"/>
    </source>
</evidence>
<organism evidence="10 11">
    <name type="scientific">Neorickettsia findlayensis</name>
    <dbReference type="NCBI Taxonomy" id="2686014"/>
    <lineage>
        <taxon>Bacteria</taxon>
        <taxon>Pseudomonadati</taxon>
        <taxon>Pseudomonadota</taxon>
        <taxon>Alphaproteobacteria</taxon>
        <taxon>Rickettsiales</taxon>
        <taxon>Anaplasmataceae</taxon>
        <taxon>Neorickettsia</taxon>
    </lineage>
</organism>
<dbReference type="SMART" id="SM00650">
    <property type="entry name" value="rADc"/>
    <property type="match status" value="1"/>
</dbReference>
<dbReference type="Pfam" id="PF00398">
    <property type="entry name" value="RrnaAD"/>
    <property type="match status" value="1"/>
</dbReference>
<evidence type="ECO:0000313" key="10">
    <source>
        <dbReference type="EMBL" id="QHD65123.1"/>
    </source>
</evidence>
<dbReference type="PANTHER" id="PTHR11727">
    <property type="entry name" value="DIMETHYLADENOSINE TRANSFERASE"/>
    <property type="match status" value="1"/>
</dbReference>
<dbReference type="GO" id="GO:0005829">
    <property type="term" value="C:cytosol"/>
    <property type="evidence" value="ECO:0007669"/>
    <property type="project" value="TreeGrafter"/>
</dbReference>
<dbReference type="GO" id="GO:0052908">
    <property type="term" value="F:16S rRNA (adenine(1518)-N(6)/adenine(1519)-N(6))-dimethyltransferase activity"/>
    <property type="evidence" value="ECO:0007669"/>
    <property type="project" value="UniProtKB-EC"/>
</dbReference>
<dbReference type="Gene3D" id="1.10.8.100">
    <property type="entry name" value="Ribosomal RNA adenine dimethylase-like, domain 2"/>
    <property type="match status" value="1"/>
</dbReference>
<dbReference type="InterPro" id="IPR020596">
    <property type="entry name" value="rRNA_Ade_Mease_Trfase_CS"/>
</dbReference>
<keyword evidence="5 7" id="KW-0949">S-adenosyl-L-methionine</keyword>
<comment type="function">
    <text evidence="7">Specifically dimethylates two adjacent adenosines (A1518 and A1519) in the loop of a conserved hairpin near the 3'-end of 16S rRNA in the 30S particle. May play a critical role in biogenesis of 30S subunits.</text>
</comment>
<keyword evidence="11" id="KW-1185">Reference proteome</keyword>
<evidence type="ECO:0000313" key="11">
    <source>
        <dbReference type="Proteomes" id="UP000464912"/>
    </source>
</evidence>
<dbReference type="RefSeq" id="WP_160095220.1">
    <property type="nucleotide sequence ID" value="NZ_CP047224.1"/>
</dbReference>
<reference evidence="10 11" key="1">
    <citation type="journal article" date="2020" name="MBio">
        <title>Erratum for Teymournejad et al., 'Isolation and Molecular Analysis of a Novel Neorickettsia Species That Causes Potomac Horse Fever'.</title>
        <authorList>
            <person name="Teymournejad O."/>
            <person name="Lin M."/>
            <person name="Bekebrede H."/>
            <person name="Kamr A."/>
            <person name="Toribio R.E."/>
            <person name="Arroyo L.G."/>
            <person name="Baird J.D."/>
            <person name="Rikihisa Y."/>
        </authorList>
    </citation>
    <scope>NUCLEOTIDE SEQUENCE [LARGE SCALE GENOMIC DNA]</scope>
    <source>
        <strain evidence="10 11">Fin17</strain>
    </source>
</reference>
<evidence type="ECO:0000256" key="5">
    <source>
        <dbReference type="ARBA" id="ARBA00022691"/>
    </source>
</evidence>
<dbReference type="InterPro" id="IPR001737">
    <property type="entry name" value="KsgA/Erm"/>
</dbReference>
<keyword evidence="3 7" id="KW-0489">Methyltransferase</keyword>
<feature type="binding site" evidence="7 8">
    <location>
        <position position="105"/>
    </location>
    <ligand>
        <name>S-adenosyl-L-methionine</name>
        <dbReference type="ChEBI" id="CHEBI:59789"/>
    </ligand>
</feature>
<dbReference type="GO" id="GO:0003723">
    <property type="term" value="F:RNA binding"/>
    <property type="evidence" value="ECO:0007669"/>
    <property type="project" value="UniProtKB-UniRule"/>
</dbReference>
<sequence>MRRYNKLLGQHFIYDKKLLDKIVDTATSVKGEYIFEVGAGLGTLSAAILLREPASLISVEKDKRFAEPLSSLMKQYKNYKYTLGDALLIRLSDLYKQEKVTIIANLPYNIATHLLLSWINEVEYVREMVLMFQKEVADRICAQPKNKNYGALSVLVQLKCKVEPQFTLAPEIFTPPPKVTSTVMKLTPLEEKWPQNKSVLEKILIECFSQRRKMIKKSLSRVFKDPGALHSALAQVGASPEMRIEELNPEQLSKLSCIADIN</sequence>
<dbReference type="EC" id="2.1.1.182" evidence="7"/>
<evidence type="ECO:0000256" key="3">
    <source>
        <dbReference type="ARBA" id="ARBA00022603"/>
    </source>
</evidence>
<dbReference type="NCBIfam" id="TIGR00755">
    <property type="entry name" value="ksgA"/>
    <property type="match status" value="1"/>
</dbReference>
<dbReference type="CDD" id="cd02440">
    <property type="entry name" value="AdoMet_MTases"/>
    <property type="match status" value="1"/>
</dbReference>
<evidence type="ECO:0000256" key="6">
    <source>
        <dbReference type="ARBA" id="ARBA00022884"/>
    </source>
</evidence>
<dbReference type="AlphaFoldDB" id="A0A6P1GA75"/>
<dbReference type="InterPro" id="IPR029063">
    <property type="entry name" value="SAM-dependent_MTases_sf"/>
</dbReference>
<dbReference type="InterPro" id="IPR011530">
    <property type="entry name" value="rRNA_adenine_dimethylase"/>
</dbReference>
<comment type="similarity">
    <text evidence="7">Belongs to the class I-like SAM-binding methyltransferase superfamily. rRNA adenine N(6)-methyltransferase family. RsmA subfamily.</text>
</comment>
<dbReference type="InterPro" id="IPR020598">
    <property type="entry name" value="rRNA_Ade_methylase_Trfase_N"/>
</dbReference>
<evidence type="ECO:0000256" key="8">
    <source>
        <dbReference type="PROSITE-ProRule" id="PRU01026"/>
    </source>
</evidence>
<dbReference type="PROSITE" id="PS01131">
    <property type="entry name" value="RRNA_A_DIMETH"/>
    <property type="match status" value="1"/>
</dbReference>
<keyword evidence="2 7" id="KW-0698">rRNA processing</keyword>
<evidence type="ECO:0000256" key="4">
    <source>
        <dbReference type="ARBA" id="ARBA00022679"/>
    </source>
</evidence>
<feature type="binding site" evidence="7 8">
    <location>
        <position position="85"/>
    </location>
    <ligand>
        <name>S-adenosyl-L-methionine</name>
        <dbReference type="ChEBI" id="CHEBI:59789"/>
    </ligand>
</feature>
<keyword evidence="1 7" id="KW-0963">Cytoplasm</keyword>
<keyword evidence="6 7" id="KW-0694">RNA-binding</keyword>
<dbReference type="PANTHER" id="PTHR11727:SF7">
    <property type="entry name" value="DIMETHYLADENOSINE TRANSFERASE-RELATED"/>
    <property type="match status" value="1"/>
</dbReference>
<dbReference type="HAMAP" id="MF_00607">
    <property type="entry name" value="16SrRNA_methyltr_A"/>
    <property type="match status" value="1"/>
</dbReference>
<evidence type="ECO:0000256" key="2">
    <source>
        <dbReference type="ARBA" id="ARBA00022552"/>
    </source>
</evidence>
<dbReference type="Gene3D" id="3.40.50.150">
    <property type="entry name" value="Vaccinia Virus protein VP39"/>
    <property type="match status" value="1"/>
</dbReference>
<accession>A0A6P1GA75</accession>
<reference evidence="10 11" key="2">
    <citation type="journal article" date="2020" name="MBio">
        <title>Isolation and Molecular Analysis of a Novel Neorickettsia Species That Causes Potomac Horse Fever.</title>
        <authorList>
            <person name="Teymournejad O."/>
            <person name="Lin M."/>
            <person name="Bekebrede H."/>
            <person name="Kamr A."/>
            <person name="Toribio R.E."/>
            <person name="Arroyo L.G."/>
            <person name="Baird J.D."/>
            <person name="Rikihisa Y."/>
        </authorList>
    </citation>
    <scope>NUCLEOTIDE SEQUENCE [LARGE SCALE GENOMIC DNA]</scope>
    <source>
        <strain evidence="10 11">Fin17</strain>
    </source>
</reference>
<dbReference type="EMBL" id="CP047224">
    <property type="protein sequence ID" value="QHD65123.1"/>
    <property type="molecule type" value="Genomic_DNA"/>
</dbReference>
<feature type="binding site" evidence="7 8">
    <location>
        <position position="60"/>
    </location>
    <ligand>
        <name>S-adenosyl-L-methionine</name>
        <dbReference type="ChEBI" id="CHEBI:59789"/>
    </ligand>
</feature>
<dbReference type="InterPro" id="IPR023165">
    <property type="entry name" value="rRNA_Ade_diMease-like_C"/>
</dbReference>
<protein>
    <recommendedName>
        <fullName evidence="7">Ribosomal RNA small subunit methyltransferase A</fullName>
        <ecNumber evidence="7">2.1.1.182</ecNumber>
    </recommendedName>
    <alternativeName>
        <fullName evidence="7">16S rRNA (adenine(1518)-N(6)/adenine(1519)-N(6))-dimethyltransferase</fullName>
    </alternativeName>
    <alternativeName>
        <fullName evidence="7">16S rRNA dimethyladenosine transferase</fullName>
    </alternativeName>
    <alternativeName>
        <fullName evidence="7">16S rRNA dimethylase</fullName>
    </alternativeName>
    <alternativeName>
        <fullName evidence="7">S-adenosylmethionine-6-N', N'-adenosyl(rRNA) dimethyltransferase</fullName>
    </alternativeName>
</protein>
<dbReference type="SUPFAM" id="SSF53335">
    <property type="entry name" value="S-adenosyl-L-methionine-dependent methyltransferases"/>
    <property type="match status" value="1"/>
</dbReference>
<proteinExistence type="inferred from homology"/>
<gene>
    <name evidence="7 10" type="primary">rsmA</name>
    <name evidence="7" type="synonym">ksgA</name>
    <name evidence="10" type="ORF">GP480_01460</name>
</gene>
<comment type="subcellular location">
    <subcellularLocation>
        <location evidence="7">Cytoplasm</location>
    </subcellularLocation>
</comment>
<feature type="domain" description="Ribosomal RNA adenine methylase transferase N-terminal" evidence="9">
    <location>
        <begin position="18"/>
        <end position="190"/>
    </location>
</feature>
<evidence type="ECO:0000256" key="1">
    <source>
        <dbReference type="ARBA" id="ARBA00022490"/>
    </source>
</evidence>
<evidence type="ECO:0000259" key="9">
    <source>
        <dbReference type="SMART" id="SM00650"/>
    </source>
</evidence>
<dbReference type="Proteomes" id="UP000464912">
    <property type="component" value="Chromosome"/>
</dbReference>
<dbReference type="PROSITE" id="PS51689">
    <property type="entry name" value="SAM_RNA_A_N6_MT"/>
    <property type="match status" value="1"/>
</dbReference>
<feature type="binding site" evidence="7 8">
    <location>
        <position position="11"/>
    </location>
    <ligand>
        <name>S-adenosyl-L-methionine</name>
        <dbReference type="ChEBI" id="CHEBI:59789"/>
    </ligand>
</feature>
<dbReference type="KEGG" id="nef:GP480_01460"/>
<feature type="binding site" evidence="7 8">
    <location>
        <position position="13"/>
    </location>
    <ligand>
        <name>S-adenosyl-L-methionine</name>
        <dbReference type="ChEBI" id="CHEBI:59789"/>
    </ligand>
</feature>
<comment type="catalytic activity">
    <reaction evidence="7">
        <text>adenosine(1518)/adenosine(1519) in 16S rRNA + 4 S-adenosyl-L-methionine = N(6)-dimethyladenosine(1518)/N(6)-dimethyladenosine(1519) in 16S rRNA + 4 S-adenosyl-L-homocysteine + 4 H(+)</text>
        <dbReference type="Rhea" id="RHEA:19609"/>
        <dbReference type="Rhea" id="RHEA-COMP:10232"/>
        <dbReference type="Rhea" id="RHEA-COMP:10233"/>
        <dbReference type="ChEBI" id="CHEBI:15378"/>
        <dbReference type="ChEBI" id="CHEBI:57856"/>
        <dbReference type="ChEBI" id="CHEBI:59789"/>
        <dbReference type="ChEBI" id="CHEBI:74411"/>
        <dbReference type="ChEBI" id="CHEBI:74493"/>
        <dbReference type="EC" id="2.1.1.182"/>
    </reaction>
</comment>
<feature type="binding site" evidence="7 8">
    <location>
        <position position="38"/>
    </location>
    <ligand>
        <name>S-adenosyl-L-methionine</name>
        <dbReference type="ChEBI" id="CHEBI:59789"/>
    </ligand>
</feature>